<dbReference type="PROSITE" id="PS50950">
    <property type="entry name" value="ZF_THAP"/>
    <property type="match status" value="1"/>
</dbReference>
<feature type="domain" description="THAP-type" evidence="8">
    <location>
        <begin position="1"/>
        <end position="75"/>
    </location>
</feature>
<dbReference type="GO" id="GO:0003677">
    <property type="term" value="F:DNA binding"/>
    <property type="evidence" value="ECO:0007669"/>
    <property type="project" value="UniProtKB-UniRule"/>
</dbReference>
<evidence type="ECO:0000313" key="9">
    <source>
        <dbReference type="EMBL" id="CAG9856943.1"/>
    </source>
</evidence>
<evidence type="ECO:0000256" key="1">
    <source>
        <dbReference type="ARBA" id="ARBA00022723"/>
    </source>
</evidence>
<feature type="region of interest" description="Disordered" evidence="7">
    <location>
        <begin position="163"/>
        <end position="184"/>
    </location>
</feature>
<evidence type="ECO:0000256" key="6">
    <source>
        <dbReference type="SAM" id="Coils"/>
    </source>
</evidence>
<gene>
    <name evidence="9" type="ORF">PHYEVI_LOCUS3354</name>
</gene>
<organism evidence="9 10">
    <name type="scientific">Phyllotreta striolata</name>
    <name type="common">Striped flea beetle</name>
    <name type="synonym">Crioceris striolata</name>
    <dbReference type="NCBI Taxonomy" id="444603"/>
    <lineage>
        <taxon>Eukaryota</taxon>
        <taxon>Metazoa</taxon>
        <taxon>Ecdysozoa</taxon>
        <taxon>Arthropoda</taxon>
        <taxon>Hexapoda</taxon>
        <taxon>Insecta</taxon>
        <taxon>Pterygota</taxon>
        <taxon>Neoptera</taxon>
        <taxon>Endopterygota</taxon>
        <taxon>Coleoptera</taxon>
        <taxon>Polyphaga</taxon>
        <taxon>Cucujiformia</taxon>
        <taxon>Chrysomeloidea</taxon>
        <taxon>Chrysomelidae</taxon>
        <taxon>Galerucinae</taxon>
        <taxon>Alticini</taxon>
        <taxon>Phyllotreta</taxon>
    </lineage>
</organism>
<evidence type="ECO:0000313" key="10">
    <source>
        <dbReference type="Proteomes" id="UP001153712"/>
    </source>
</evidence>
<accession>A0A9N9TJB2</accession>
<keyword evidence="3" id="KW-0862">Zinc</keyword>
<dbReference type="InterPro" id="IPR006612">
    <property type="entry name" value="THAP_Znf"/>
</dbReference>
<dbReference type="EMBL" id="OU900106">
    <property type="protein sequence ID" value="CAG9856943.1"/>
    <property type="molecule type" value="Genomic_DNA"/>
</dbReference>
<protein>
    <recommendedName>
        <fullName evidence="8">THAP-type domain-containing protein</fullName>
    </recommendedName>
</protein>
<proteinExistence type="predicted"/>
<keyword evidence="4 5" id="KW-0238">DNA-binding</keyword>
<dbReference type="AlphaFoldDB" id="A0A9N9TJB2"/>
<evidence type="ECO:0000256" key="3">
    <source>
        <dbReference type="ARBA" id="ARBA00022833"/>
    </source>
</evidence>
<evidence type="ECO:0000256" key="4">
    <source>
        <dbReference type="ARBA" id="ARBA00023125"/>
    </source>
</evidence>
<keyword evidence="6" id="KW-0175">Coiled coil</keyword>
<reference evidence="9" key="1">
    <citation type="submission" date="2022-01" db="EMBL/GenBank/DDBJ databases">
        <authorList>
            <person name="King R."/>
        </authorList>
    </citation>
    <scope>NUCLEOTIDE SEQUENCE</scope>
</reference>
<dbReference type="Pfam" id="PF05485">
    <property type="entry name" value="THAP"/>
    <property type="match status" value="1"/>
</dbReference>
<evidence type="ECO:0000256" key="5">
    <source>
        <dbReference type="PROSITE-ProRule" id="PRU00309"/>
    </source>
</evidence>
<sequence>MYMDQKSTGDVFPPTFASKVRATTWLRACNREDLNNNLHVLHKTARLCEDHFDPKMFIIKTKRVFLTATAVPTIFPSLEGSSRDFDHTYSKVVSVISNTNEARRIKVLQHIVIPSAEQTMTSDQQDNLPCSSPLGSPNEMEHVDNFRCVSSVSMASSSVLSDSLMLSPRSTQTTSELSSKTPRKEKYRNKIIQLKREIDSLKNKNLELEKKREAGEDITFEQYCQLTHKFCGNDDMAEFINFEVSQAKKKPFGRRYSVHFKMECLPLYFAGPKLYKQMLCCQWRLMVLLGLSPRLIPSTKDCRTHRVPMVIYYDGEDGNGRFKCKKACCKQGHAVSKNTWFENAHLKPHEVAWVMYGFAQDWPH</sequence>
<evidence type="ECO:0000259" key="8">
    <source>
        <dbReference type="PROSITE" id="PS50950"/>
    </source>
</evidence>
<evidence type="ECO:0000256" key="2">
    <source>
        <dbReference type="ARBA" id="ARBA00022771"/>
    </source>
</evidence>
<feature type="coiled-coil region" evidence="6">
    <location>
        <begin position="184"/>
        <end position="218"/>
    </location>
</feature>
<keyword evidence="1" id="KW-0479">Metal-binding</keyword>
<feature type="compositionally biased region" description="Polar residues" evidence="7">
    <location>
        <begin position="168"/>
        <end position="180"/>
    </location>
</feature>
<dbReference type="Proteomes" id="UP001153712">
    <property type="component" value="Chromosome 13"/>
</dbReference>
<evidence type="ECO:0000256" key="7">
    <source>
        <dbReference type="SAM" id="MobiDB-lite"/>
    </source>
</evidence>
<dbReference type="OrthoDB" id="7683421at2759"/>
<dbReference type="SMART" id="SM00980">
    <property type="entry name" value="THAP"/>
    <property type="match status" value="1"/>
</dbReference>
<name>A0A9N9TJB2_PHYSR</name>
<dbReference type="SUPFAM" id="SSF57716">
    <property type="entry name" value="Glucocorticoid receptor-like (DNA-binding domain)"/>
    <property type="match status" value="1"/>
</dbReference>
<dbReference type="GO" id="GO:0008270">
    <property type="term" value="F:zinc ion binding"/>
    <property type="evidence" value="ECO:0007669"/>
    <property type="project" value="UniProtKB-KW"/>
</dbReference>
<keyword evidence="10" id="KW-1185">Reference proteome</keyword>
<keyword evidence="2 5" id="KW-0863">Zinc-finger</keyword>